<sequence>MEDVYTSAYCTLAAISAVNSSSGFLERTINSEYICVQDDSGRRVYVCTNTADFDTDVEGAQRNTRVWVMQERFLSCRTIHFGAHQAYWECGEGVYCEDLTRLTRRTIISKLDPKFPYHLQHSGVRSTIHFLQSLLEDYSKRGLSSPTNRAVALSGLAARIATALQCKDAYGYSAFGFYLHRSLLWQRTDLQKKRIQYGTGKEVPSWSWMAYEGGYPVHSI</sequence>
<comment type="caution">
    <text evidence="2">The sequence shown here is derived from an EMBL/GenBank/DDBJ whole genome shotgun (WGS) entry which is preliminary data.</text>
</comment>
<evidence type="ECO:0000259" key="1">
    <source>
        <dbReference type="Pfam" id="PF06985"/>
    </source>
</evidence>
<dbReference type="EMBL" id="CABFNP030001283">
    <property type="protein sequence ID" value="CAI6096506.1"/>
    <property type="molecule type" value="Genomic_DNA"/>
</dbReference>
<keyword evidence="3" id="KW-1185">Reference proteome</keyword>
<protein>
    <recommendedName>
        <fullName evidence="1">Heterokaryon incompatibility domain-containing protein</fullName>
    </recommendedName>
</protein>
<gene>
    <name evidence="2" type="ORF">CCHLO57077_00019585</name>
</gene>
<dbReference type="InterPro" id="IPR010730">
    <property type="entry name" value="HET"/>
</dbReference>
<evidence type="ECO:0000313" key="3">
    <source>
        <dbReference type="Proteomes" id="UP001160390"/>
    </source>
</evidence>
<accession>A0AA35MG78</accession>
<dbReference type="Pfam" id="PF06985">
    <property type="entry name" value="HET"/>
    <property type="match status" value="1"/>
</dbReference>
<dbReference type="Proteomes" id="UP001160390">
    <property type="component" value="Unassembled WGS sequence"/>
</dbReference>
<reference evidence="2" key="1">
    <citation type="submission" date="2023-01" db="EMBL/GenBank/DDBJ databases">
        <authorList>
            <person name="Piombo E."/>
        </authorList>
    </citation>
    <scope>NUCLEOTIDE SEQUENCE</scope>
</reference>
<evidence type="ECO:0000313" key="2">
    <source>
        <dbReference type="EMBL" id="CAI6096506.1"/>
    </source>
</evidence>
<dbReference type="AlphaFoldDB" id="A0AA35MG78"/>
<organism evidence="2 3">
    <name type="scientific">Clonostachys chloroleuca</name>
    <dbReference type="NCBI Taxonomy" id="1926264"/>
    <lineage>
        <taxon>Eukaryota</taxon>
        <taxon>Fungi</taxon>
        <taxon>Dikarya</taxon>
        <taxon>Ascomycota</taxon>
        <taxon>Pezizomycotina</taxon>
        <taxon>Sordariomycetes</taxon>
        <taxon>Hypocreomycetidae</taxon>
        <taxon>Hypocreales</taxon>
        <taxon>Bionectriaceae</taxon>
        <taxon>Clonostachys</taxon>
    </lineage>
</organism>
<dbReference type="PANTHER" id="PTHR33112">
    <property type="entry name" value="DOMAIN PROTEIN, PUTATIVE-RELATED"/>
    <property type="match status" value="1"/>
</dbReference>
<dbReference type="PANTHER" id="PTHR33112:SF10">
    <property type="entry name" value="TOL"/>
    <property type="match status" value="1"/>
</dbReference>
<name>A0AA35MG78_9HYPO</name>
<feature type="domain" description="Heterokaryon incompatibility" evidence="1">
    <location>
        <begin position="1"/>
        <end position="71"/>
    </location>
</feature>
<proteinExistence type="predicted"/>